<comment type="caution">
    <text evidence="1">The sequence shown here is derived from an EMBL/GenBank/DDBJ whole genome shotgun (WGS) entry which is preliminary data.</text>
</comment>
<sequence>MIGGGYRFFLLQLYTLRGGHDRLGGASQPRSADFLAWD</sequence>
<accession>A0A927RCD9</accession>
<gene>
    <name evidence="1" type="ORF">H4683_001340</name>
</gene>
<name>A0A927RCD9_9BACL</name>
<dbReference type="EMBL" id="JADBEL010000005">
    <property type="protein sequence ID" value="MBE1554265.1"/>
    <property type="molecule type" value="Genomic_DNA"/>
</dbReference>
<keyword evidence="2" id="KW-1185">Reference proteome</keyword>
<evidence type="ECO:0000313" key="1">
    <source>
        <dbReference type="EMBL" id="MBE1554265.1"/>
    </source>
</evidence>
<organism evidence="1 2">
    <name type="scientific">Sporosarcina limicola</name>
    <dbReference type="NCBI Taxonomy" id="34101"/>
    <lineage>
        <taxon>Bacteria</taxon>
        <taxon>Bacillati</taxon>
        <taxon>Bacillota</taxon>
        <taxon>Bacilli</taxon>
        <taxon>Bacillales</taxon>
        <taxon>Caryophanaceae</taxon>
        <taxon>Sporosarcina</taxon>
    </lineage>
</organism>
<protein>
    <submittedName>
        <fullName evidence="1">Uncharacterized protein</fullName>
    </submittedName>
</protein>
<dbReference type="AlphaFoldDB" id="A0A927RCD9"/>
<proteinExistence type="predicted"/>
<evidence type="ECO:0000313" key="2">
    <source>
        <dbReference type="Proteomes" id="UP000658225"/>
    </source>
</evidence>
<dbReference type="Proteomes" id="UP000658225">
    <property type="component" value="Unassembled WGS sequence"/>
</dbReference>
<reference evidence="1" key="1">
    <citation type="submission" date="2020-10" db="EMBL/GenBank/DDBJ databases">
        <title>Genomic Encyclopedia of Type Strains, Phase IV (KMG-IV): sequencing the most valuable type-strain genomes for metagenomic binning, comparative biology and taxonomic classification.</title>
        <authorList>
            <person name="Goeker M."/>
        </authorList>
    </citation>
    <scope>NUCLEOTIDE SEQUENCE</scope>
    <source>
        <strain evidence="1">DSM 13886</strain>
    </source>
</reference>